<evidence type="ECO:0000313" key="1">
    <source>
        <dbReference type="EMBL" id="RIH93986.1"/>
    </source>
</evidence>
<accession>A0A399FDT4</accession>
<name>A0A399FDT4_9DEIN</name>
<protein>
    <submittedName>
        <fullName evidence="1">Uncharacterized protein</fullName>
    </submittedName>
</protein>
<evidence type="ECO:0000313" key="2">
    <source>
        <dbReference type="Proteomes" id="UP000266178"/>
    </source>
</evidence>
<gene>
    <name evidence="1" type="ORF">Mgrana_00072</name>
</gene>
<dbReference type="AlphaFoldDB" id="A0A399FDT4"/>
<dbReference type="RefSeq" id="WP_119355615.1">
    <property type="nucleotide sequence ID" value="NZ_BJXM01000022.1"/>
</dbReference>
<dbReference type="EMBL" id="QWLB01000001">
    <property type="protein sequence ID" value="RIH93986.1"/>
    <property type="molecule type" value="Genomic_DNA"/>
</dbReference>
<organism evidence="1 2">
    <name type="scientific">Meiothermus granaticius NBRC 107808</name>
    <dbReference type="NCBI Taxonomy" id="1227551"/>
    <lineage>
        <taxon>Bacteria</taxon>
        <taxon>Thermotogati</taxon>
        <taxon>Deinococcota</taxon>
        <taxon>Deinococci</taxon>
        <taxon>Thermales</taxon>
        <taxon>Thermaceae</taxon>
        <taxon>Meiothermus</taxon>
    </lineage>
</organism>
<proteinExistence type="predicted"/>
<sequence length="109" mass="12063">MIQARYGWTDAEILALPYSRFAQLARVVMEAKAREVRLADRRAAFIGWQIAGALGASSSFGEYLEALGLAGDPIEADVEMSPEEIQAEKERAFENARRALEAFQRKGGE</sequence>
<keyword evidence="2" id="KW-1185">Reference proteome</keyword>
<dbReference type="Proteomes" id="UP000266178">
    <property type="component" value="Unassembled WGS sequence"/>
</dbReference>
<comment type="caution">
    <text evidence="1">The sequence shown here is derived from an EMBL/GenBank/DDBJ whole genome shotgun (WGS) entry which is preliminary data.</text>
</comment>
<reference evidence="1 2" key="1">
    <citation type="submission" date="2018-08" db="EMBL/GenBank/DDBJ databases">
        <title>Meiothermus granaticius genome AF-68 sequencing project.</title>
        <authorList>
            <person name="Da Costa M.S."/>
            <person name="Albuquerque L."/>
            <person name="Raposo P."/>
            <person name="Froufe H.J.C."/>
            <person name="Barroso C.S."/>
            <person name="Egas C."/>
        </authorList>
    </citation>
    <scope>NUCLEOTIDE SEQUENCE [LARGE SCALE GENOMIC DNA]</scope>
    <source>
        <strain evidence="1 2">AF-68</strain>
    </source>
</reference>